<feature type="region of interest" description="Disordered" evidence="7">
    <location>
        <begin position="560"/>
        <end position="620"/>
    </location>
</feature>
<proteinExistence type="inferred from homology"/>
<evidence type="ECO:0000256" key="6">
    <source>
        <dbReference type="ARBA" id="ARBA00023242"/>
    </source>
</evidence>
<reference evidence="8 9" key="1">
    <citation type="submission" date="2019-03" db="EMBL/GenBank/DDBJ databases">
        <title>First draft genome of Liparis tanakae, snailfish: a comprehensive survey of snailfish specific genes.</title>
        <authorList>
            <person name="Kim W."/>
            <person name="Song I."/>
            <person name="Jeong J.-H."/>
            <person name="Kim D."/>
            <person name="Kim S."/>
            <person name="Ryu S."/>
            <person name="Song J.Y."/>
            <person name="Lee S.K."/>
        </authorList>
    </citation>
    <scope>NUCLEOTIDE SEQUENCE [LARGE SCALE GENOMIC DNA]</scope>
    <source>
        <tissue evidence="8">Muscle</tissue>
    </source>
</reference>
<evidence type="ECO:0000256" key="5">
    <source>
        <dbReference type="ARBA" id="ARBA00023163"/>
    </source>
</evidence>
<feature type="compositionally biased region" description="Basic and acidic residues" evidence="7">
    <location>
        <begin position="569"/>
        <end position="581"/>
    </location>
</feature>
<accession>A0A4Z2IUG1</accession>
<evidence type="ECO:0000256" key="4">
    <source>
        <dbReference type="ARBA" id="ARBA00023015"/>
    </source>
</evidence>
<feature type="region of interest" description="Disordered" evidence="7">
    <location>
        <begin position="297"/>
        <end position="404"/>
    </location>
</feature>
<evidence type="ECO:0000313" key="8">
    <source>
        <dbReference type="EMBL" id="TNN81164.1"/>
    </source>
</evidence>
<feature type="compositionally biased region" description="Polar residues" evidence="7">
    <location>
        <begin position="297"/>
        <end position="312"/>
    </location>
</feature>
<keyword evidence="6" id="KW-0539">Nucleus</keyword>
<comment type="similarity">
    <text evidence="2">Belongs to the Mediator complex subunit 13 family.</text>
</comment>
<dbReference type="PANTHER" id="PTHR48249">
    <property type="entry name" value="MEDIATOR OF RNA POLYMERASE II TRANSCRIPTION SUBUNIT 13"/>
    <property type="match status" value="1"/>
</dbReference>
<keyword evidence="5" id="KW-0804">Transcription</keyword>
<evidence type="ECO:0000256" key="1">
    <source>
        <dbReference type="ARBA" id="ARBA00004123"/>
    </source>
</evidence>
<feature type="compositionally biased region" description="Basic and acidic residues" evidence="7">
    <location>
        <begin position="733"/>
        <end position="744"/>
    </location>
</feature>
<dbReference type="EMBL" id="SRLO01000048">
    <property type="protein sequence ID" value="TNN81164.1"/>
    <property type="molecule type" value="Genomic_DNA"/>
</dbReference>
<feature type="region of interest" description="Disordered" evidence="7">
    <location>
        <begin position="170"/>
        <end position="203"/>
    </location>
</feature>
<dbReference type="GO" id="GO:0005634">
    <property type="term" value="C:nucleus"/>
    <property type="evidence" value="ECO:0007669"/>
    <property type="project" value="UniProtKB-SubCell"/>
</dbReference>
<dbReference type="AlphaFoldDB" id="A0A4Z2IUG1"/>
<keyword evidence="4" id="KW-0805">Transcription regulation</keyword>
<sequence length="753" mass="82609">MDKGFVRIGKWFFKPHELQERLLGNSEHLSCSFSFFLHGESNVCTSVEIAQHQPAHHITEHHICLAQTSITPVQVILSPYGLSGTLTGQAYKMSDPAVRKLMEEWSYFYPVVLPQKEGSGEKEKEEEEASQAYDRHCHAAVEVIVGGVRMTYPAALVLIAQGDLPLEQPPPVPAAQGLSREPNHCSVPLTPPTSPQQPCSADSGFVTSVSSVPTPDNSMGLASISPKHSGKKLTCQVVHQAWRECYLNQPQHELNPPTDMSLKKEVPNGVTTWDFSDLGARASCSCSRLKQHKVNLTTTSTANPQTSANPTQSSGPSLYPPSLPKHKTSDKTDKADKQSKRPAMIPFHHRLSVNQETPLEQDSPGGPQLGGLGGLETSMEPMATLPSCKYPKSLSNGRKAPESLLHSPMSPLPPTLSPHPRMQDQEVLDGPMDMPVCQDGALGLGMMPSETAVYTAVLRQRESGAGWWRGFRTPRTDKTDYRPCELPTDKLEEVRTETATEGALLKRLYTQTHKRFKISEERVRDHIHTLGLFQQTGVEALREPGEDPYDFKEGDIEYTFSSSKRLKGQGREPNKKGKGEEITSNGALPDGNDAMSIFNSAPKSDESSQDDGAAKANPSLTREKDLVVNISDLDNIFDEDEEELGHSTKLPASTEDRPLGKEGRVAVPYPSTVADLQRMFPTPPSLEQHPAFSPITTYRDTPSQEPPAPSGLADHLLPLASAHFTEYRMEIEEGMDSPRQDDIKVGTAGLSDD</sequence>
<dbReference type="Proteomes" id="UP000314294">
    <property type="component" value="Unassembled WGS sequence"/>
</dbReference>
<feature type="region of interest" description="Disordered" evidence="7">
    <location>
        <begin position="733"/>
        <end position="753"/>
    </location>
</feature>
<evidence type="ECO:0000256" key="7">
    <source>
        <dbReference type="SAM" id="MobiDB-lite"/>
    </source>
</evidence>
<keyword evidence="9" id="KW-1185">Reference proteome</keyword>
<feature type="compositionally biased region" description="Basic and acidic residues" evidence="7">
    <location>
        <begin position="327"/>
        <end position="339"/>
    </location>
</feature>
<feature type="region of interest" description="Disordered" evidence="7">
    <location>
        <begin position="640"/>
        <end position="663"/>
    </location>
</feature>
<comment type="caution">
    <text evidence="8">The sequence shown here is derived from an EMBL/GenBank/DDBJ whole genome shotgun (WGS) entry which is preliminary data.</text>
</comment>
<organism evidence="8 9">
    <name type="scientific">Liparis tanakae</name>
    <name type="common">Tanaka's snailfish</name>
    <dbReference type="NCBI Taxonomy" id="230148"/>
    <lineage>
        <taxon>Eukaryota</taxon>
        <taxon>Metazoa</taxon>
        <taxon>Chordata</taxon>
        <taxon>Craniata</taxon>
        <taxon>Vertebrata</taxon>
        <taxon>Euteleostomi</taxon>
        <taxon>Actinopterygii</taxon>
        <taxon>Neopterygii</taxon>
        <taxon>Teleostei</taxon>
        <taxon>Neoteleostei</taxon>
        <taxon>Acanthomorphata</taxon>
        <taxon>Eupercaria</taxon>
        <taxon>Perciformes</taxon>
        <taxon>Cottioidei</taxon>
        <taxon>Cottales</taxon>
        <taxon>Liparidae</taxon>
        <taxon>Liparis</taxon>
    </lineage>
</organism>
<dbReference type="PANTHER" id="PTHR48249:SF1">
    <property type="entry name" value="MEDIATOR OF RNA POLYMERASE II TRANSCRIPTION SUBUNIT 13-LIKE"/>
    <property type="match status" value="1"/>
</dbReference>
<evidence type="ECO:0000313" key="9">
    <source>
        <dbReference type="Proteomes" id="UP000314294"/>
    </source>
</evidence>
<evidence type="ECO:0000256" key="2">
    <source>
        <dbReference type="ARBA" id="ARBA00009354"/>
    </source>
</evidence>
<gene>
    <name evidence="8" type="primary">MED13L_0</name>
    <name evidence="8" type="ORF">EYF80_008498</name>
</gene>
<feature type="compositionally biased region" description="Basic and acidic residues" evidence="7">
    <location>
        <begin position="654"/>
        <end position="663"/>
    </location>
</feature>
<dbReference type="OrthoDB" id="103819at2759"/>
<evidence type="ECO:0000256" key="3">
    <source>
        <dbReference type="ARBA" id="ARBA00022491"/>
    </source>
</evidence>
<dbReference type="InterPro" id="IPR051139">
    <property type="entry name" value="Mediator_complx_sub13"/>
</dbReference>
<protein>
    <submittedName>
        <fullName evidence="8">Mediator of RNA polymerase II transcription subunit 13-like</fullName>
    </submittedName>
</protein>
<name>A0A4Z2IUG1_9TELE</name>
<keyword evidence="3" id="KW-0678">Repressor</keyword>
<comment type="subcellular location">
    <subcellularLocation>
        <location evidence="1">Nucleus</location>
    </subcellularLocation>
</comment>